<dbReference type="EMBL" id="GBRH01203534">
    <property type="protein sequence ID" value="JAD94361.1"/>
    <property type="molecule type" value="Transcribed_RNA"/>
</dbReference>
<sequence>MAPAPTRACGSMTISSPTGTTRRGCTSGRPRRSSRLSLTPAAQSPMCPAPPASSAATTRIQDFNLISPVHIHQ</sequence>
<feature type="region of interest" description="Disordered" evidence="1">
    <location>
        <begin position="1"/>
        <end position="55"/>
    </location>
</feature>
<evidence type="ECO:0000256" key="1">
    <source>
        <dbReference type="SAM" id="MobiDB-lite"/>
    </source>
</evidence>
<dbReference type="AlphaFoldDB" id="A0A0A9E2T2"/>
<accession>A0A0A9E2T2</accession>
<evidence type="ECO:0000313" key="2">
    <source>
        <dbReference type="EMBL" id="JAD94361.1"/>
    </source>
</evidence>
<protein>
    <submittedName>
        <fullName evidence="2">Uncharacterized protein</fullName>
    </submittedName>
</protein>
<reference evidence="2" key="2">
    <citation type="journal article" date="2015" name="Data Brief">
        <title>Shoot transcriptome of the giant reed, Arundo donax.</title>
        <authorList>
            <person name="Barrero R.A."/>
            <person name="Guerrero F.D."/>
            <person name="Moolhuijzen P."/>
            <person name="Goolsby J.A."/>
            <person name="Tidwell J."/>
            <person name="Bellgard S.E."/>
            <person name="Bellgard M.I."/>
        </authorList>
    </citation>
    <scope>NUCLEOTIDE SEQUENCE</scope>
    <source>
        <tissue evidence="2">Shoot tissue taken approximately 20 cm above the soil surface</tissue>
    </source>
</reference>
<reference evidence="2" key="1">
    <citation type="submission" date="2014-09" db="EMBL/GenBank/DDBJ databases">
        <authorList>
            <person name="Magalhaes I.L.F."/>
            <person name="Oliveira U."/>
            <person name="Santos F.R."/>
            <person name="Vidigal T.H.D.A."/>
            <person name="Brescovit A.D."/>
            <person name="Santos A.J."/>
        </authorList>
    </citation>
    <scope>NUCLEOTIDE SEQUENCE</scope>
    <source>
        <tissue evidence="2">Shoot tissue taken approximately 20 cm above the soil surface</tissue>
    </source>
</reference>
<organism evidence="2">
    <name type="scientific">Arundo donax</name>
    <name type="common">Giant reed</name>
    <name type="synonym">Donax arundinaceus</name>
    <dbReference type="NCBI Taxonomy" id="35708"/>
    <lineage>
        <taxon>Eukaryota</taxon>
        <taxon>Viridiplantae</taxon>
        <taxon>Streptophyta</taxon>
        <taxon>Embryophyta</taxon>
        <taxon>Tracheophyta</taxon>
        <taxon>Spermatophyta</taxon>
        <taxon>Magnoliopsida</taxon>
        <taxon>Liliopsida</taxon>
        <taxon>Poales</taxon>
        <taxon>Poaceae</taxon>
        <taxon>PACMAD clade</taxon>
        <taxon>Arundinoideae</taxon>
        <taxon>Arundineae</taxon>
        <taxon>Arundo</taxon>
    </lineage>
</organism>
<name>A0A0A9E2T2_ARUDO</name>
<proteinExistence type="predicted"/>
<feature type="compositionally biased region" description="Low complexity" evidence="1">
    <location>
        <begin position="35"/>
        <end position="55"/>
    </location>
</feature>
<feature type="compositionally biased region" description="Low complexity" evidence="1">
    <location>
        <begin position="15"/>
        <end position="28"/>
    </location>
</feature>